<dbReference type="InterPro" id="IPR014721">
    <property type="entry name" value="Ribsml_uS5_D2-typ_fold_subgr"/>
</dbReference>
<dbReference type="InterPro" id="IPR042121">
    <property type="entry name" value="MutL_C_regsub"/>
</dbReference>
<feature type="domain" description="DNA mismatch repair protein S5" evidence="6">
    <location>
        <begin position="217"/>
        <end position="357"/>
    </location>
</feature>
<dbReference type="GO" id="GO:0016887">
    <property type="term" value="F:ATP hydrolysis activity"/>
    <property type="evidence" value="ECO:0007669"/>
    <property type="project" value="InterPro"/>
</dbReference>
<dbReference type="InterPro" id="IPR020568">
    <property type="entry name" value="Ribosomal_Su5_D2-typ_SF"/>
</dbReference>
<dbReference type="Pfam" id="PF13589">
    <property type="entry name" value="HATPase_c_3"/>
    <property type="match status" value="1"/>
</dbReference>
<dbReference type="PANTHER" id="PTHR10073">
    <property type="entry name" value="DNA MISMATCH REPAIR PROTEIN MLH, PMS, MUTL"/>
    <property type="match status" value="1"/>
</dbReference>
<evidence type="ECO:0000256" key="3">
    <source>
        <dbReference type="ARBA" id="ARBA00070941"/>
    </source>
</evidence>
<evidence type="ECO:0000259" key="5">
    <source>
        <dbReference type="SMART" id="SM00853"/>
    </source>
</evidence>
<dbReference type="PANTHER" id="PTHR10073:SF52">
    <property type="entry name" value="MISMATCH REPAIR ENDONUCLEASE PMS2"/>
    <property type="match status" value="1"/>
</dbReference>
<dbReference type="GO" id="GO:0005524">
    <property type="term" value="F:ATP binding"/>
    <property type="evidence" value="ECO:0007669"/>
    <property type="project" value="InterPro"/>
</dbReference>
<feature type="compositionally biased region" description="Low complexity" evidence="4">
    <location>
        <begin position="706"/>
        <end position="715"/>
    </location>
</feature>
<dbReference type="InterPro" id="IPR014762">
    <property type="entry name" value="DNA_mismatch_repair_CS"/>
</dbReference>
<dbReference type="Gene3D" id="3.30.1540.20">
    <property type="entry name" value="MutL, C-terminal domain, dimerisation subdomain"/>
    <property type="match status" value="1"/>
</dbReference>
<feature type="compositionally biased region" description="Basic and acidic residues" evidence="4">
    <location>
        <begin position="500"/>
        <end position="512"/>
    </location>
</feature>
<keyword evidence="8" id="KW-1185">Reference proteome</keyword>
<dbReference type="SUPFAM" id="SSF118116">
    <property type="entry name" value="DNA mismatch repair protein MutL"/>
    <property type="match status" value="1"/>
</dbReference>
<sequence length="1048" mass="114678">MATIKQIDGRTIHRIQSGQVIVDLCSVVKELVENSIDAGASTIDVRFKNQGLDLIEVQDNGSGIAPANYESIALKHHTSKLSSYDDIGSLETFGFRGEALASLCALSTVSITTCVAADVPKGSRLAFEASGKLRDTSVVAAQRGTTVAVEKLFHNLPVRRRELERNIKREWHKVIALLNQYACVQTNLKFTVSQQPTKGRRIVLFSTKGNPTTRENIINIFGAKTMAALVPLDLKLEMKPTTLGSATQADLAAGLISLDVKIVGHVSRPVHGEGRQTPDRQMFFINGRPCGLPQFAKTFNEVYRSYNSSQSPFILADVQLDTHLYDVNVSPDKRTILLHDQNHMLDSIRAALVGIFDSQDYTLPTSQVSKSRNAQADKTTPISPLNQNPSTGQVTHSQRIAQSRSEASEGSGDERSSSEDDEGSDSPRPRQRETKTTTVPKPMTIRKVRNTLDVWVHGRTAVIPRAEEDEDAKSQSSDGDQESAHAAPSRSVVGSNAKSRSRDAEHSRRQTSDNDTNQEPKITKPISVFPLSRSSSPPSPANDEPTIPFVKPIKPISGGGLVSPRRHSTMRRPPPQPAKIFIGATEGDPEDIGGEPSSDEGDSQHGKNQTSDDEPDSDKDNKEEGDDDDEGTDSDDNDKLTFGTTLSQRFSAARINRQRSPSFPRTQRQMGPDTSTVRTKRSPSSRNGNEQISDDENSPATDPILSPSSSSPASPGDKTTNPSQEPSANNNPASTSVSSAPRAQNLQFSTRRKDATFQLIHNVSGGEDVVRAAPNSRSLIGPQDSSSPSSNPQQQRQQVEDIGATDAESKLSLIISKSDFAKMRVAGQFNLGFIIAVRPAEKDSETLGASAHDELFIIDQHASDEKYNFERLQESTVVQSQRLVHPKILELTALEEEIVMQNIEAVEANGFKIAIDVDGGAPVGSRCQLTALPLSRETTFSITDLEELIALLADESSESTHIPRPSKVRKMFAMRACRSSIMIGKALTRHQMYSLVGHMGDLDKPWNCPHGRPTMRHLFSIDKWDEVGWKDDLKVRSTASWTAYRRGE</sequence>
<proteinExistence type="inferred from homology"/>
<keyword evidence="2" id="KW-0227">DNA damage</keyword>
<feature type="compositionally biased region" description="Low complexity" evidence="4">
    <location>
        <begin position="525"/>
        <end position="536"/>
    </location>
</feature>
<gene>
    <name evidence="7" type="ORF">CBYS24578_00000010</name>
</gene>
<dbReference type="Pfam" id="PF01119">
    <property type="entry name" value="DNA_mis_repair"/>
    <property type="match status" value="1"/>
</dbReference>
<dbReference type="SMART" id="SM00853">
    <property type="entry name" value="MutL_C"/>
    <property type="match status" value="1"/>
</dbReference>
<dbReference type="SUPFAM" id="SSF54211">
    <property type="entry name" value="Ribosomal protein S5 domain 2-like"/>
    <property type="match status" value="1"/>
</dbReference>
<accession>A0A9N9U1Y3</accession>
<evidence type="ECO:0000256" key="4">
    <source>
        <dbReference type="SAM" id="MobiDB-lite"/>
    </source>
</evidence>
<dbReference type="Gene3D" id="3.30.565.10">
    <property type="entry name" value="Histidine kinase-like ATPase, C-terminal domain"/>
    <property type="match status" value="1"/>
</dbReference>
<dbReference type="InterPro" id="IPR036890">
    <property type="entry name" value="HATPase_C_sf"/>
</dbReference>
<feature type="compositionally biased region" description="Basic and acidic residues" evidence="4">
    <location>
        <begin position="425"/>
        <end position="435"/>
    </location>
</feature>
<dbReference type="GO" id="GO:0140664">
    <property type="term" value="F:ATP-dependent DNA damage sensor activity"/>
    <property type="evidence" value="ECO:0007669"/>
    <property type="project" value="InterPro"/>
</dbReference>
<comment type="similarity">
    <text evidence="1">Belongs to the DNA mismatch repair MutL/HexB family.</text>
</comment>
<feature type="domain" description="MutL C-terminal dimerisation" evidence="5">
    <location>
        <begin position="825"/>
        <end position="987"/>
    </location>
</feature>
<feature type="compositionally biased region" description="Acidic residues" evidence="4">
    <location>
        <begin position="587"/>
        <end position="601"/>
    </location>
</feature>
<dbReference type="InterPro" id="IPR014790">
    <property type="entry name" value="MutL_C"/>
</dbReference>
<feature type="compositionally biased region" description="Polar residues" evidence="4">
    <location>
        <begin position="658"/>
        <end position="677"/>
    </location>
</feature>
<dbReference type="SMART" id="SM01340">
    <property type="entry name" value="DNA_mis_repair"/>
    <property type="match status" value="1"/>
</dbReference>
<dbReference type="InterPro" id="IPR038973">
    <property type="entry name" value="MutL/Mlh/Pms-like"/>
</dbReference>
<evidence type="ECO:0000256" key="2">
    <source>
        <dbReference type="ARBA" id="ARBA00022763"/>
    </source>
</evidence>
<feature type="region of interest" description="Disordered" evidence="4">
    <location>
        <begin position="366"/>
        <end position="445"/>
    </location>
</feature>
<dbReference type="FunFam" id="3.30.1370.100:FF:000001">
    <property type="entry name" value="Mismatch repair endonuclease pms1, putative"/>
    <property type="match status" value="1"/>
</dbReference>
<dbReference type="Gene3D" id="3.30.230.10">
    <property type="match status" value="1"/>
</dbReference>
<dbReference type="PROSITE" id="PS00058">
    <property type="entry name" value="DNA_MISMATCH_REPAIR_1"/>
    <property type="match status" value="1"/>
</dbReference>
<evidence type="ECO:0000256" key="1">
    <source>
        <dbReference type="ARBA" id="ARBA00006082"/>
    </source>
</evidence>
<dbReference type="AlphaFoldDB" id="A0A9N9U1Y3"/>
<dbReference type="EMBL" id="CABFNO020001240">
    <property type="protein sequence ID" value="CAG9970631.1"/>
    <property type="molecule type" value="Genomic_DNA"/>
</dbReference>
<dbReference type="GO" id="GO:0000710">
    <property type="term" value="P:meiotic mismatch repair"/>
    <property type="evidence" value="ECO:0007669"/>
    <property type="project" value="UniProtKB-ARBA"/>
</dbReference>
<dbReference type="InterPro" id="IPR002099">
    <property type="entry name" value="MutL/Mlh/PMS"/>
</dbReference>
<dbReference type="OrthoDB" id="10263226at2759"/>
<evidence type="ECO:0000313" key="7">
    <source>
        <dbReference type="EMBL" id="CAG9970631.1"/>
    </source>
</evidence>
<dbReference type="InterPro" id="IPR037198">
    <property type="entry name" value="MutL_C_sf"/>
</dbReference>
<dbReference type="CDD" id="cd16926">
    <property type="entry name" value="HATPase_MutL-MLH-PMS-like"/>
    <property type="match status" value="1"/>
</dbReference>
<feature type="region of interest" description="Disordered" evidence="4">
    <location>
        <begin position="776"/>
        <end position="802"/>
    </location>
</feature>
<feature type="compositionally biased region" description="Polar residues" evidence="4">
    <location>
        <begin position="717"/>
        <end position="742"/>
    </location>
</feature>
<protein>
    <recommendedName>
        <fullName evidence="3">DNA mismatch repair protein PMS1</fullName>
    </recommendedName>
</protein>
<feature type="region of interest" description="Disordered" evidence="4">
    <location>
        <begin position="463"/>
        <end position="742"/>
    </location>
</feature>
<dbReference type="Pfam" id="PF08676">
    <property type="entry name" value="MutL_C"/>
    <property type="match status" value="1"/>
</dbReference>
<dbReference type="InterPro" id="IPR013507">
    <property type="entry name" value="DNA_mismatch_S5_2-like"/>
</dbReference>
<dbReference type="FunFam" id="3.30.565.10:FF:000014">
    <property type="entry name" value="Mismatch repair endonuclease pms1, putative"/>
    <property type="match status" value="1"/>
</dbReference>
<feature type="compositionally biased region" description="Acidic residues" evidence="4">
    <location>
        <begin position="611"/>
        <end position="636"/>
    </location>
</feature>
<name>A0A9N9U1Y3_9HYPO</name>
<organism evidence="7 8">
    <name type="scientific">Clonostachys byssicola</name>
    <dbReference type="NCBI Taxonomy" id="160290"/>
    <lineage>
        <taxon>Eukaryota</taxon>
        <taxon>Fungi</taxon>
        <taxon>Dikarya</taxon>
        <taxon>Ascomycota</taxon>
        <taxon>Pezizomycotina</taxon>
        <taxon>Sordariomycetes</taxon>
        <taxon>Hypocreomycetidae</taxon>
        <taxon>Hypocreales</taxon>
        <taxon>Bionectriaceae</taxon>
        <taxon>Clonostachys</taxon>
    </lineage>
</organism>
<dbReference type="Proteomes" id="UP000754883">
    <property type="component" value="Unassembled WGS sequence"/>
</dbReference>
<dbReference type="Gene3D" id="3.30.1370.100">
    <property type="entry name" value="MutL, C-terminal domain, regulatory subdomain"/>
    <property type="match status" value="1"/>
</dbReference>
<dbReference type="SUPFAM" id="SSF55874">
    <property type="entry name" value="ATPase domain of HSP90 chaperone/DNA topoisomerase II/histidine kinase"/>
    <property type="match status" value="1"/>
</dbReference>
<dbReference type="FunFam" id="3.30.230.10:FF:000120">
    <property type="entry name" value="Mismatch repair endonuclease PMS2"/>
    <property type="match status" value="1"/>
</dbReference>
<dbReference type="InterPro" id="IPR042120">
    <property type="entry name" value="MutL_C_dimsub"/>
</dbReference>
<feature type="compositionally biased region" description="Polar residues" evidence="4">
    <location>
        <begin position="366"/>
        <end position="402"/>
    </location>
</feature>
<evidence type="ECO:0000259" key="6">
    <source>
        <dbReference type="SMART" id="SM01340"/>
    </source>
</evidence>
<evidence type="ECO:0000313" key="8">
    <source>
        <dbReference type="Proteomes" id="UP000754883"/>
    </source>
</evidence>
<comment type="caution">
    <text evidence="7">The sequence shown here is derived from an EMBL/GenBank/DDBJ whole genome shotgun (WGS) entry which is preliminary data.</text>
</comment>
<dbReference type="CDD" id="cd03484">
    <property type="entry name" value="MutL_Trans_hPMS_2_like"/>
    <property type="match status" value="1"/>
</dbReference>
<dbReference type="NCBIfam" id="TIGR00585">
    <property type="entry name" value="mutl"/>
    <property type="match status" value="1"/>
</dbReference>
<reference evidence="7" key="1">
    <citation type="submission" date="2021-10" db="EMBL/GenBank/DDBJ databases">
        <authorList>
            <person name="Piombo E."/>
        </authorList>
    </citation>
    <scope>NUCLEOTIDE SEQUENCE</scope>
</reference>
<dbReference type="GO" id="GO:0030983">
    <property type="term" value="F:mismatched DNA binding"/>
    <property type="evidence" value="ECO:0007669"/>
    <property type="project" value="InterPro"/>
</dbReference>
<dbReference type="GO" id="GO:0032389">
    <property type="term" value="C:MutLalpha complex"/>
    <property type="evidence" value="ECO:0007669"/>
    <property type="project" value="TreeGrafter"/>
</dbReference>
<feature type="compositionally biased region" description="Low complexity" evidence="4">
    <location>
        <begin position="782"/>
        <end position="797"/>
    </location>
</feature>